<evidence type="ECO:0000313" key="1">
    <source>
        <dbReference type="EMBL" id="VFK11864.1"/>
    </source>
</evidence>
<sequence length="224" mass="26369">MLRMRKISPSGRDDREALNRKSLGSSYAGLVRHLENLRQNDQEISRKYLSLDSRFRGNDGRVVDENLWFQLCRVREINPSPDRAHFPIRHWLPSPHYDSIRIQQIIFYFPLSFTNAFQRFLAGAGLWFIGLKRSLARLIWKESPSRSRTESDFIQHHRNPAKLRLEPTKYDLTIGKVKFDPFSEAEREINKSVPHPNRDIHTVELPCPFRYANRSNKKVSVKLS</sequence>
<dbReference type="AlphaFoldDB" id="A0A450W4A7"/>
<gene>
    <name evidence="1" type="ORF">BECKLPF1236B_GA0070989_102617</name>
</gene>
<reference evidence="1" key="1">
    <citation type="submission" date="2019-02" db="EMBL/GenBank/DDBJ databases">
        <authorList>
            <person name="Gruber-Vodicka R. H."/>
            <person name="Seah K. B. B."/>
        </authorList>
    </citation>
    <scope>NUCLEOTIDE SEQUENCE</scope>
    <source>
        <strain evidence="1">BECK_S313</strain>
    </source>
</reference>
<protein>
    <submittedName>
        <fullName evidence="1">Uncharacterized protein</fullName>
    </submittedName>
</protein>
<organism evidence="1">
    <name type="scientific">Candidatus Kentrum sp. LPFa</name>
    <dbReference type="NCBI Taxonomy" id="2126335"/>
    <lineage>
        <taxon>Bacteria</taxon>
        <taxon>Pseudomonadati</taxon>
        <taxon>Pseudomonadota</taxon>
        <taxon>Gammaproteobacteria</taxon>
        <taxon>Candidatus Kentrum</taxon>
    </lineage>
</organism>
<proteinExistence type="predicted"/>
<name>A0A450W4A7_9GAMM</name>
<dbReference type="EMBL" id="CAADFK010000026">
    <property type="protein sequence ID" value="VFK11864.1"/>
    <property type="molecule type" value="Genomic_DNA"/>
</dbReference>
<accession>A0A450W4A7</accession>